<dbReference type="PANTHER" id="PTHR10963:SF60">
    <property type="entry name" value="GRAM-NEGATIVE BACTERIA-BINDING PROTEIN 1-RELATED"/>
    <property type="match status" value="1"/>
</dbReference>
<proteinExistence type="predicted"/>
<dbReference type="EMBL" id="JAGTJQ010000010">
    <property type="protein sequence ID" value="KAH7020888.1"/>
    <property type="molecule type" value="Genomic_DNA"/>
</dbReference>
<evidence type="ECO:0000259" key="1">
    <source>
        <dbReference type="PROSITE" id="PS51762"/>
    </source>
</evidence>
<name>A0A9P8XYH9_9PEZI</name>
<organism evidence="2 3">
    <name type="scientific">Microdochium trichocladiopsis</name>
    <dbReference type="NCBI Taxonomy" id="1682393"/>
    <lineage>
        <taxon>Eukaryota</taxon>
        <taxon>Fungi</taxon>
        <taxon>Dikarya</taxon>
        <taxon>Ascomycota</taxon>
        <taxon>Pezizomycotina</taxon>
        <taxon>Sordariomycetes</taxon>
        <taxon>Xylariomycetidae</taxon>
        <taxon>Xylariales</taxon>
        <taxon>Microdochiaceae</taxon>
        <taxon>Microdochium</taxon>
    </lineage>
</organism>
<dbReference type="GeneID" id="70180230"/>
<dbReference type="PROSITE" id="PS51762">
    <property type="entry name" value="GH16_2"/>
    <property type="match status" value="1"/>
</dbReference>
<dbReference type="Proteomes" id="UP000756346">
    <property type="component" value="Unassembled WGS sequence"/>
</dbReference>
<evidence type="ECO:0000313" key="3">
    <source>
        <dbReference type="Proteomes" id="UP000756346"/>
    </source>
</evidence>
<dbReference type="Gene3D" id="2.60.120.200">
    <property type="match status" value="1"/>
</dbReference>
<dbReference type="PANTHER" id="PTHR10963">
    <property type="entry name" value="GLYCOSYL HYDROLASE-RELATED"/>
    <property type="match status" value="1"/>
</dbReference>
<dbReference type="SUPFAM" id="SSF49899">
    <property type="entry name" value="Concanavalin A-like lectins/glucanases"/>
    <property type="match status" value="1"/>
</dbReference>
<sequence length="273" mass="30870">MGDEFVHVQEWAPGYSGYQKVWEEAFWGNPGQLVDENNWNIVTDIHVNNEWQQYTRSNQNIQISGGGTVQLVPRINNGQWTSGRLESKYVFTPQAGRRTLAEARIRFGNAPQANKRGMWPAFWLLGDSIRHGVNWPACGEIDVMERVNGEWSAFGTVHCDREGGGSCNEPYGISARTGLANDDWHNWRVVWDRTSNNWRDQSITWYLDGNQFHRVSGNSLNNEAAWRALGQSPVFFILNLAIGGNLPGNPDGNTWDSFGNMMEVSYVAHHVSV</sequence>
<dbReference type="InterPro" id="IPR000757">
    <property type="entry name" value="Beta-glucanase-like"/>
</dbReference>
<protein>
    <submittedName>
        <fullName evidence="2">Secreted glucosidase</fullName>
    </submittedName>
</protein>
<gene>
    <name evidence="2" type="ORF">B0I36DRAFT_252382</name>
</gene>
<dbReference type="GO" id="GO:0005975">
    <property type="term" value="P:carbohydrate metabolic process"/>
    <property type="evidence" value="ECO:0007669"/>
    <property type="project" value="InterPro"/>
</dbReference>
<reference evidence="2" key="1">
    <citation type="journal article" date="2021" name="Nat. Commun.">
        <title>Genetic determinants of endophytism in the Arabidopsis root mycobiome.</title>
        <authorList>
            <person name="Mesny F."/>
            <person name="Miyauchi S."/>
            <person name="Thiergart T."/>
            <person name="Pickel B."/>
            <person name="Atanasova L."/>
            <person name="Karlsson M."/>
            <person name="Huettel B."/>
            <person name="Barry K.W."/>
            <person name="Haridas S."/>
            <person name="Chen C."/>
            <person name="Bauer D."/>
            <person name="Andreopoulos W."/>
            <person name="Pangilinan J."/>
            <person name="LaButti K."/>
            <person name="Riley R."/>
            <person name="Lipzen A."/>
            <person name="Clum A."/>
            <person name="Drula E."/>
            <person name="Henrissat B."/>
            <person name="Kohler A."/>
            <person name="Grigoriev I.V."/>
            <person name="Martin F.M."/>
            <person name="Hacquard S."/>
        </authorList>
    </citation>
    <scope>NUCLEOTIDE SEQUENCE</scope>
    <source>
        <strain evidence="2">MPI-CAGE-CH-0230</strain>
    </source>
</reference>
<dbReference type="InterPro" id="IPR050546">
    <property type="entry name" value="Glycosyl_Hydrlase_16"/>
</dbReference>
<dbReference type="CDD" id="cd02182">
    <property type="entry name" value="GH16_Strep_laminarinase_like"/>
    <property type="match status" value="1"/>
</dbReference>
<dbReference type="RefSeq" id="XP_046007089.1">
    <property type="nucleotide sequence ID" value="XM_046150684.1"/>
</dbReference>
<dbReference type="InterPro" id="IPR013320">
    <property type="entry name" value="ConA-like_dom_sf"/>
</dbReference>
<dbReference type="AlphaFoldDB" id="A0A9P8XYH9"/>
<comment type="caution">
    <text evidence="2">The sequence shown here is derived from an EMBL/GenBank/DDBJ whole genome shotgun (WGS) entry which is preliminary data.</text>
</comment>
<dbReference type="Pfam" id="PF26113">
    <property type="entry name" value="GH16_XgeA"/>
    <property type="match status" value="1"/>
</dbReference>
<accession>A0A9P8XYH9</accession>
<evidence type="ECO:0000313" key="2">
    <source>
        <dbReference type="EMBL" id="KAH7020888.1"/>
    </source>
</evidence>
<dbReference type="GO" id="GO:0004553">
    <property type="term" value="F:hydrolase activity, hydrolyzing O-glycosyl compounds"/>
    <property type="evidence" value="ECO:0007669"/>
    <property type="project" value="InterPro"/>
</dbReference>
<dbReference type="OrthoDB" id="192832at2759"/>
<feature type="domain" description="GH16" evidence="1">
    <location>
        <begin position="24"/>
        <end position="273"/>
    </location>
</feature>
<keyword evidence="3" id="KW-1185">Reference proteome</keyword>